<keyword evidence="6 15" id="KW-0997">Cell inner membrane</keyword>
<dbReference type="NCBIfam" id="NF002475">
    <property type="entry name" value="PRK01723.1"/>
    <property type="match status" value="1"/>
</dbReference>
<evidence type="ECO:0000256" key="9">
    <source>
        <dbReference type="ARBA" id="ARBA00022777"/>
    </source>
</evidence>
<keyword evidence="11 15" id="KW-0448">Lipopolysaccharide biosynthesis</keyword>
<comment type="similarity">
    <text evidence="3 15">Belongs to the protein kinase superfamily. KdkA/RfaP family.</text>
</comment>
<keyword evidence="17" id="KW-1185">Reference proteome</keyword>
<dbReference type="OrthoDB" id="6854449at2"/>
<dbReference type="AlphaFoldDB" id="A0A4Q1JVM1"/>
<evidence type="ECO:0000256" key="14">
    <source>
        <dbReference type="ARBA" id="ARBA00034417"/>
    </source>
</evidence>
<evidence type="ECO:0000256" key="11">
    <source>
        <dbReference type="ARBA" id="ARBA00022985"/>
    </source>
</evidence>
<organism evidence="16 17">
    <name type="scientific">Pseudoxanthomonas composti</name>
    <dbReference type="NCBI Taxonomy" id="2137479"/>
    <lineage>
        <taxon>Bacteria</taxon>
        <taxon>Pseudomonadati</taxon>
        <taxon>Pseudomonadota</taxon>
        <taxon>Gammaproteobacteria</taxon>
        <taxon>Lysobacterales</taxon>
        <taxon>Lysobacteraceae</taxon>
        <taxon>Pseudoxanthomonas</taxon>
    </lineage>
</organism>
<keyword evidence="9 15" id="KW-0418">Kinase</keyword>
<evidence type="ECO:0000256" key="8">
    <source>
        <dbReference type="ARBA" id="ARBA00022741"/>
    </source>
</evidence>
<dbReference type="GO" id="GO:0016301">
    <property type="term" value="F:kinase activity"/>
    <property type="evidence" value="ECO:0007669"/>
    <property type="project" value="UniProtKB-KW"/>
</dbReference>
<keyword evidence="10 15" id="KW-0067">ATP-binding</keyword>
<name>A0A4Q1JVM1_9GAMM</name>
<gene>
    <name evidence="15" type="primary">kdkA</name>
    <name evidence="16" type="ORF">EPA99_10645</name>
</gene>
<feature type="active site" evidence="15">
    <location>
        <position position="175"/>
    </location>
</feature>
<evidence type="ECO:0000256" key="5">
    <source>
        <dbReference type="ARBA" id="ARBA00022475"/>
    </source>
</evidence>
<dbReference type="HAMAP" id="MF_00521">
    <property type="entry name" value="KDO_kinase"/>
    <property type="match status" value="1"/>
</dbReference>
<dbReference type="GO" id="GO:0005886">
    <property type="term" value="C:plasma membrane"/>
    <property type="evidence" value="ECO:0007669"/>
    <property type="project" value="UniProtKB-SubCell"/>
</dbReference>
<comment type="function">
    <text evidence="15">Catalyzes the ATP-dependent phosphorylation of the 3-deoxy-D-manno-octulosonic acid (Kdo) residue in Kdo-lipid IV(A) at the 4-OH position.</text>
</comment>
<evidence type="ECO:0000256" key="15">
    <source>
        <dbReference type="HAMAP-Rule" id="MF_00521"/>
    </source>
</evidence>
<dbReference type="EC" id="2.7.1.166" evidence="4 15"/>
<evidence type="ECO:0000256" key="2">
    <source>
        <dbReference type="ARBA" id="ARBA00004713"/>
    </source>
</evidence>
<comment type="pathway">
    <text evidence="2 15">Bacterial outer membrane biogenesis; LPS core biosynthesis.</text>
</comment>
<evidence type="ECO:0000256" key="13">
    <source>
        <dbReference type="ARBA" id="ARBA00029511"/>
    </source>
</evidence>
<dbReference type="RefSeq" id="WP_129471212.1">
    <property type="nucleotide sequence ID" value="NZ_SAWZ01000005.1"/>
</dbReference>
<dbReference type="Gene3D" id="1.10.510.10">
    <property type="entry name" value="Transferase(Phosphotransferase) domain 1"/>
    <property type="match status" value="1"/>
</dbReference>
<evidence type="ECO:0000256" key="12">
    <source>
        <dbReference type="ARBA" id="ARBA00023136"/>
    </source>
</evidence>
<reference evidence="16 17" key="1">
    <citation type="submission" date="2019-01" db="EMBL/GenBank/DDBJ databases">
        <title>Pseudoxanthomonas composti sp. nov., isolated from compost.</title>
        <authorList>
            <person name="Yang G."/>
        </authorList>
    </citation>
    <scope>NUCLEOTIDE SEQUENCE [LARGE SCALE GENOMIC DNA]</scope>
    <source>
        <strain evidence="16 17">GSS15</strain>
    </source>
</reference>
<protein>
    <recommendedName>
        <fullName evidence="13 15">3-deoxy-D-manno-octulosonic acid kinase</fullName>
        <shortName evidence="15">Kdo kinase</shortName>
        <ecNumber evidence="4 15">2.7.1.166</ecNumber>
    </recommendedName>
</protein>
<keyword evidence="5 15" id="KW-1003">Cell membrane</keyword>
<comment type="caution">
    <text evidence="16">The sequence shown here is derived from an EMBL/GenBank/DDBJ whole genome shotgun (WGS) entry which is preliminary data.</text>
</comment>
<dbReference type="EMBL" id="SAWZ01000005">
    <property type="protein sequence ID" value="RXR05208.1"/>
    <property type="molecule type" value="Genomic_DNA"/>
</dbReference>
<dbReference type="GO" id="GO:0016773">
    <property type="term" value="F:phosphotransferase activity, alcohol group as acceptor"/>
    <property type="evidence" value="ECO:0007669"/>
    <property type="project" value="UniProtKB-UniRule"/>
</dbReference>
<evidence type="ECO:0000313" key="16">
    <source>
        <dbReference type="EMBL" id="RXR05208.1"/>
    </source>
</evidence>
<evidence type="ECO:0000256" key="4">
    <source>
        <dbReference type="ARBA" id="ARBA00011988"/>
    </source>
</evidence>
<proteinExistence type="inferred from homology"/>
<keyword evidence="12 15" id="KW-0472">Membrane</keyword>
<dbReference type="Pfam" id="PF06293">
    <property type="entry name" value="Kdo"/>
    <property type="match status" value="1"/>
</dbReference>
<evidence type="ECO:0000256" key="1">
    <source>
        <dbReference type="ARBA" id="ARBA00004515"/>
    </source>
</evidence>
<comment type="catalytic activity">
    <reaction evidence="14 15">
        <text>an alpha-Kdo-(2-&gt;6)-lipid IVA + ATP = a 4-O-phospho-alpha-Kdo-(2-&gt;6)-lipid IVA + ADP + H(+)</text>
        <dbReference type="Rhea" id="RHEA:74271"/>
        <dbReference type="ChEBI" id="CHEBI:15378"/>
        <dbReference type="ChEBI" id="CHEBI:30616"/>
        <dbReference type="ChEBI" id="CHEBI:176428"/>
        <dbReference type="ChEBI" id="CHEBI:193140"/>
        <dbReference type="ChEBI" id="CHEBI:456216"/>
        <dbReference type="EC" id="2.7.1.166"/>
    </reaction>
</comment>
<dbReference type="UniPathway" id="UPA00958"/>
<dbReference type="InterPro" id="IPR022826">
    <property type="entry name" value="KDO_kinase"/>
</dbReference>
<keyword evidence="8 15" id="KW-0547">Nucleotide-binding</keyword>
<comment type="subcellular location">
    <subcellularLocation>
        <location evidence="1 15">Cell inner membrane</location>
        <topology evidence="1 15">Peripheral membrane protein</topology>
        <orientation evidence="1 15">Cytoplasmic side</orientation>
    </subcellularLocation>
</comment>
<evidence type="ECO:0000313" key="17">
    <source>
        <dbReference type="Proteomes" id="UP000289784"/>
    </source>
</evidence>
<dbReference type="SUPFAM" id="SSF56112">
    <property type="entry name" value="Protein kinase-like (PK-like)"/>
    <property type="match status" value="1"/>
</dbReference>
<dbReference type="Proteomes" id="UP000289784">
    <property type="component" value="Unassembled WGS sequence"/>
</dbReference>
<accession>A0A4Q1JVM1</accession>
<evidence type="ECO:0000256" key="10">
    <source>
        <dbReference type="ARBA" id="ARBA00022840"/>
    </source>
</evidence>
<keyword evidence="7 15" id="KW-0808">Transferase</keyword>
<evidence type="ECO:0000256" key="6">
    <source>
        <dbReference type="ARBA" id="ARBA00022519"/>
    </source>
</evidence>
<evidence type="ECO:0000256" key="7">
    <source>
        <dbReference type="ARBA" id="ARBA00022679"/>
    </source>
</evidence>
<dbReference type="InterPro" id="IPR011009">
    <property type="entry name" value="Kinase-like_dom_sf"/>
</dbReference>
<evidence type="ECO:0000256" key="3">
    <source>
        <dbReference type="ARBA" id="ARBA00010327"/>
    </source>
</evidence>
<dbReference type="GO" id="GO:0009244">
    <property type="term" value="P:lipopolysaccharide core region biosynthetic process"/>
    <property type="evidence" value="ECO:0007669"/>
    <property type="project" value="UniProtKB-UniRule"/>
</dbReference>
<sequence>MVEFDATEVLTPFREGRGDGAILVDGQRLRQADPRWMTPEFWGERATPVSSGGRGGAWFIDAPFGASVLRLYRRGGLAASVSRDRYLWQGANRTRSFSEFRITRKLYRLGLPVPAALMASYVKQGGRYRAAILLERLAGVQTLAQRIQAQGSQAPFEDTGRLIARFHRAGLDHADLNAHNLLFDAQGKGWMIDFDRARMHIPATRWRERNLARLRRSLLKLRGTRSKQAVLEDYGKLRRAYDAAWSRGF</sequence>
<dbReference type="GO" id="GO:0005524">
    <property type="term" value="F:ATP binding"/>
    <property type="evidence" value="ECO:0007669"/>
    <property type="project" value="UniProtKB-UniRule"/>
</dbReference>